<dbReference type="AlphaFoldDB" id="A0A4R7IYK3"/>
<feature type="transmembrane region" description="Helical" evidence="2">
    <location>
        <begin position="92"/>
        <end position="110"/>
    </location>
</feature>
<keyword evidence="2" id="KW-1133">Transmembrane helix</keyword>
<reference evidence="4 5" key="1">
    <citation type="submission" date="2019-03" db="EMBL/GenBank/DDBJ databases">
        <title>Genomic Encyclopedia of Archaeal and Bacterial Type Strains, Phase II (KMG-II): from individual species to whole genera.</title>
        <authorList>
            <person name="Goeker M."/>
        </authorList>
    </citation>
    <scope>NUCLEOTIDE SEQUENCE [LARGE SCALE GENOMIC DNA]</scope>
    <source>
        <strain evidence="4 5">DSM 24323</strain>
    </source>
</reference>
<dbReference type="InterPro" id="IPR012551">
    <property type="entry name" value="DUF1707_SHOCT-like"/>
</dbReference>
<evidence type="ECO:0000256" key="2">
    <source>
        <dbReference type="SAM" id="Phobius"/>
    </source>
</evidence>
<feature type="domain" description="DUF1707" evidence="3">
    <location>
        <begin position="8"/>
        <end position="59"/>
    </location>
</feature>
<gene>
    <name evidence="4" type="ORF">CLV29_2873</name>
</gene>
<dbReference type="Proteomes" id="UP000295371">
    <property type="component" value="Unassembled WGS sequence"/>
</dbReference>
<evidence type="ECO:0000313" key="4">
    <source>
        <dbReference type="EMBL" id="TDT29852.1"/>
    </source>
</evidence>
<dbReference type="RefSeq" id="WP_166649290.1">
    <property type="nucleotide sequence ID" value="NZ_CP171129.1"/>
</dbReference>
<name>A0A4R7IYK3_9ACTN</name>
<dbReference type="EMBL" id="SOAW01000003">
    <property type="protein sequence ID" value="TDT29852.1"/>
    <property type="molecule type" value="Genomic_DNA"/>
</dbReference>
<evidence type="ECO:0000313" key="5">
    <source>
        <dbReference type="Proteomes" id="UP000295371"/>
    </source>
</evidence>
<keyword evidence="2" id="KW-0812">Transmembrane</keyword>
<evidence type="ECO:0000259" key="3">
    <source>
        <dbReference type="Pfam" id="PF08044"/>
    </source>
</evidence>
<keyword evidence="5" id="KW-1185">Reference proteome</keyword>
<accession>A0A4R7IYK3</accession>
<organism evidence="4 5">
    <name type="scientific">Naumannella halotolerans</name>
    <dbReference type="NCBI Taxonomy" id="993414"/>
    <lineage>
        <taxon>Bacteria</taxon>
        <taxon>Bacillati</taxon>
        <taxon>Actinomycetota</taxon>
        <taxon>Actinomycetes</taxon>
        <taxon>Propionibacteriales</taxon>
        <taxon>Propionibacteriaceae</taxon>
        <taxon>Naumannella</taxon>
    </lineage>
</organism>
<dbReference type="PANTHER" id="PTHR40763">
    <property type="entry name" value="MEMBRANE PROTEIN-RELATED"/>
    <property type="match status" value="1"/>
</dbReference>
<proteinExistence type="predicted"/>
<feature type="region of interest" description="Disordered" evidence="1">
    <location>
        <begin position="137"/>
        <end position="157"/>
    </location>
</feature>
<keyword evidence="2" id="KW-0472">Membrane</keyword>
<evidence type="ECO:0000256" key="1">
    <source>
        <dbReference type="SAM" id="MobiDB-lite"/>
    </source>
</evidence>
<comment type="caution">
    <text evidence="4">The sequence shown here is derived from an EMBL/GenBank/DDBJ whole genome shotgun (WGS) entry which is preliminary data.</text>
</comment>
<protein>
    <submittedName>
        <fullName evidence="4">Uncharacterized protein DUF1707</fullName>
    </submittedName>
</protein>
<dbReference type="PANTHER" id="PTHR40763:SF5">
    <property type="entry name" value="MEMBRANE PROTEIN"/>
    <property type="match status" value="1"/>
</dbReference>
<dbReference type="Pfam" id="PF08044">
    <property type="entry name" value="DUF1707"/>
    <property type="match status" value="1"/>
</dbReference>
<sequence>MAEENAKRIGDAERDQAVALLQEHLAAGRLDQEEFDERMTKALSARTNADLLPLFDDLPGERPGQQVVPLARADAVAPPSTEDRLGPRIGQAVIGSLWPIAILACFIFGWHLWWLMLMPMFFTPVLFRLFGVHEEHDRDRRRHPRQDPEGPGRIGGP</sequence>